<name>A0A0A9F7F5_ARUDO</name>
<evidence type="ECO:0000256" key="1">
    <source>
        <dbReference type="SAM" id="MobiDB-lite"/>
    </source>
</evidence>
<protein>
    <submittedName>
        <fullName evidence="2">Uncharacterized protein</fullName>
    </submittedName>
</protein>
<proteinExistence type="predicted"/>
<dbReference type="EMBL" id="GBRH01193708">
    <property type="protein sequence ID" value="JAE04188.1"/>
    <property type="molecule type" value="Transcribed_RNA"/>
</dbReference>
<reference evidence="2" key="1">
    <citation type="submission" date="2014-09" db="EMBL/GenBank/DDBJ databases">
        <authorList>
            <person name="Magalhaes I.L.F."/>
            <person name="Oliveira U."/>
            <person name="Santos F.R."/>
            <person name="Vidigal T.H.D.A."/>
            <person name="Brescovit A.D."/>
            <person name="Santos A.J."/>
        </authorList>
    </citation>
    <scope>NUCLEOTIDE SEQUENCE</scope>
    <source>
        <tissue evidence="2">Shoot tissue taken approximately 20 cm above the soil surface</tissue>
    </source>
</reference>
<evidence type="ECO:0000313" key="2">
    <source>
        <dbReference type="EMBL" id="JAE04188.1"/>
    </source>
</evidence>
<feature type="compositionally biased region" description="Basic and acidic residues" evidence="1">
    <location>
        <begin position="1"/>
        <end position="24"/>
    </location>
</feature>
<reference evidence="2" key="2">
    <citation type="journal article" date="2015" name="Data Brief">
        <title>Shoot transcriptome of the giant reed, Arundo donax.</title>
        <authorList>
            <person name="Barrero R.A."/>
            <person name="Guerrero F.D."/>
            <person name="Moolhuijzen P."/>
            <person name="Goolsby J.A."/>
            <person name="Tidwell J."/>
            <person name="Bellgard S.E."/>
            <person name="Bellgard M.I."/>
        </authorList>
    </citation>
    <scope>NUCLEOTIDE SEQUENCE</scope>
    <source>
        <tissue evidence="2">Shoot tissue taken approximately 20 cm above the soil surface</tissue>
    </source>
</reference>
<organism evidence="2">
    <name type="scientific">Arundo donax</name>
    <name type="common">Giant reed</name>
    <name type="synonym">Donax arundinaceus</name>
    <dbReference type="NCBI Taxonomy" id="35708"/>
    <lineage>
        <taxon>Eukaryota</taxon>
        <taxon>Viridiplantae</taxon>
        <taxon>Streptophyta</taxon>
        <taxon>Embryophyta</taxon>
        <taxon>Tracheophyta</taxon>
        <taxon>Spermatophyta</taxon>
        <taxon>Magnoliopsida</taxon>
        <taxon>Liliopsida</taxon>
        <taxon>Poales</taxon>
        <taxon>Poaceae</taxon>
        <taxon>PACMAD clade</taxon>
        <taxon>Arundinoideae</taxon>
        <taxon>Arundineae</taxon>
        <taxon>Arundo</taxon>
    </lineage>
</organism>
<sequence>MGRASRSKDERVPSSAELQRESTKLYRQYSQQRNEQRCKANGRQSIRTYPHSPYGCK</sequence>
<dbReference type="AlphaFoldDB" id="A0A0A9F7F5"/>
<accession>A0A0A9F7F5</accession>
<feature type="region of interest" description="Disordered" evidence="1">
    <location>
        <begin position="1"/>
        <end position="57"/>
    </location>
</feature>